<organism evidence="5 6">
    <name type="scientific">Bradyrhizobium japonicum</name>
    <dbReference type="NCBI Taxonomy" id="375"/>
    <lineage>
        <taxon>Bacteria</taxon>
        <taxon>Pseudomonadati</taxon>
        <taxon>Pseudomonadota</taxon>
        <taxon>Alphaproteobacteria</taxon>
        <taxon>Hyphomicrobiales</taxon>
        <taxon>Nitrobacteraceae</taxon>
        <taxon>Bradyrhizobium</taxon>
    </lineage>
</organism>
<name>A0A1L3F9A7_BRAJP</name>
<dbReference type="CDD" id="cd06343">
    <property type="entry name" value="PBP1_ABC_ligand_binding-like"/>
    <property type="match status" value="1"/>
</dbReference>
<dbReference type="OrthoDB" id="8184122at2"/>
<proteinExistence type="inferred from homology"/>
<feature type="chain" id="PRO_5012634293" evidence="3">
    <location>
        <begin position="22"/>
        <end position="389"/>
    </location>
</feature>
<dbReference type="AlphaFoldDB" id="A0A1L3F9A7"/>
<evidence type="ECO:0000256" key="2">
    <source>
        <dbReference type="ARBA" id="ARBA00022729"/>
    </source>
</evidence>
<comment type="similarity">
    <text evidence="1">Belongs to the leucine-binding protein family.</text>
</comment>
<dbReference type="RefSeq" id="WP_071911055.1">
    <property type="nucleotide sequence ID" value="NZ_CP017637.1"/>
</dbReference>
<evidence type="ECO:0000256" key="1">
    <source>
        <dbReference type="ARBA" id="ARBA00010062"/>
    </source>
</evidence>
<dbReference type="PANTHER" id="PTHR47235:SF1">
    <property type="entry name" value="BLR6548 PROTEIN"/>
    <property type="match status" value="1"/>
</dbReference>
<dbReference type="EMBL" id="CP017637">
    <property type="protein sequence ID" value="APG09868.1"/>
    <property type="molecule type" value="Genomic_DNA"/>
</dbReference>
<dbReference type="Gene3D" id="3.40.50.2300">
    <property type="match status" value="2"/>
</dbReference>
<reference evidence="5 6" key="1">
    <citation type="submission" date="2016-11" db="EMBL/GenBank/DDBJ databases">
        <title>Complete Genome Sequence of Bradyrhizobium sp. strain J5, an isolated from soybean nodule in Hokkaido.</title>
        <authorList>
            <person name="Kanehara K."/>
        </authorList>
    </citation>
    <scope>NUCLEOTIDE SEQUENCE [LARGE SCALE GENOMIC DNA]</scope>
    <source>
        <strain evidence="5 6">J5</strain>
    </source>
</reference>
<evidence type="ECO:0000313" key="5">
    <source>
        <dbReference type="EMBL" id="APG09868.1"/>
    </source>
</evidence>
<dbReference type="InterPro" id="IPR028081">
    <property type="entry name" value="Leu-bd"/>
</dbReference>
<dbReference type="Pfam" id="PF13458">
    <property type="entry name" value="Peripla_BP_6"/>
    <property type="match status" value="1"/>
</dbReference>
<protein>
    <submittedName>
        <fullName evidence="5">Branched-chain amino acid ABC transporter substrate-binding protein</fullName>
    </submittedName>
</protein>
<feature type="domain" description="Leucine-binding protein" evidence="4">
    <location>
        <begin position="23"/>
        <end position="376"/>
    </location>
</feature>
<sequence length="389" mass="42616">MRHALKLGVLLLSLASGDVAAEPIVFGQTLPYSGPTSGWSTIGKVQAAYFKMINATGGVRGRQIQQLSLDDAYTPSKTVEQTRRLVESDKVLFMFGSLGDTNQAAVQKYLNSKKVPQIFIFAGGTRWNDPEHFPWTMQWPPTFKTEALLYAKYIQQSHPNARIAVLYQNSDFGKDYLKGLEAGLGAAAGRMIVARASYEPTSPTIDSEMATLASSKATVFFNATTPKFAAQAIRKAAELNWRPTQVLALPSASIQTVLEPAGLDHSVGIISSTYMKDVQDPQWASDAGLKKYLDFMSRYMPGANAADVFNVSGYLAAQALVHVLHECGDDLSRENVIKQATSISNLELDMLLPGIRLNNSTNNYSPIGQLRMMRFDGTSWKLFGEVLAE</sequence>
<dbReference type="PANTHER" id="PTHR47235">
    <property type="entry name" value="BLR6548 PROTEIN"/>
    <property type="match status" value="1"/>
</dbReference>
<dbReference type="SUPFAM" id="SSF53822">
    <property type="entry name" value="Periplasmic binding protein-like I"/>
    <property type="match status" value="1"/>
</dbReference>
<dbReference type="InterPro" id="IPR028082">
    <property type="entry name" value="Peripla_BP_I"/>
</dbReference>
<accession>A0A1L3F9A7</accession>
<keyword evidence="2 3" id="KW-0732">Signal</keyword>
<gene>
    <name evidence="5" type="ORF">BKD09_16155</name>
</gene>
<feature type="signal peptide" evidence="3">
    <location>
        <begin position="1"/>
        <end position="21"/>
    </location>
</feature>
<dbReference type="Proteomes" id="UP000181962">
    <property type="component" value="Chromosome"/>
</dbReference>
<evidence type="ECO:0000256" key="3">
    <source>
        <dbReference type="SAM" id="SignalP"/>
    </source>
</evidence>
<evidence type="ECO:0000259" key="4">
    <source>
        <dbReference type="Pfam" id="PF13458"/>
    </source>
</evidence>
<evidence type="ECO:0000313" key="6">
    <source>
        <dbReference type="Proteomes" id="UP000181962"/>
    </source>
</evidence>